<dbReference type="Gene3D" id="3.40.50.300">
    <property type="entry name" value="P-loop containing nucleotide triphosphate hydrolases"/>
    <property type="match status" value="1"/>
</dbReference>
<evidence type="ECO:0000259" key="5">
    <source>
        <dbReference type="Pfam" id="PF17863"/>
    </source>
</evidence>
<dbReference type="PANTHER" id="PTHR42759">
    <property type="entry name" value="MOXR FAMILY PROTEIN"/>
    <property type="match status" value="1"/>
</dbReference>
<gene>
    <name evidence="6" type="ORF">CALK_0283</name>
</gene>
<dbReference type="RefSeq" id="WP_022635830.1">
    <property type="nucleotide sequence ID" value="NZ_ASJR01000002.1"/>
</dbReference>
<feature type="domain" description="ChlI/MoxR AAA lid" evidence="5">
    <location>
        <begin position="254"/>
        <end position="319"/>
    </location>
</feature>
<dbReference type="InterPro" id="IPR027417">
    <property type="entry name" value="P-loop_NTPase"/>
</dbReference>
<dbReference type="GO" id="GO:0016887">
    <property type="term" value="F:ATP hydrolysis activity"/>
    <property type="evidence" value="ECO:0007669"/>
    <property type="project" value="InterPro"/>
</dbReference>
<sequence length="329" mass="36666">MERDISRITDTVQENSSFVSRIRQEMSQVVVGQENMVDKLLTALIADGHILLEGLPGLAKTLSISTLARIVNTGFKRLQFTPDLLPADLIGTMIYDQKNGEFVPKKGPLFSNFILADEVNRAPAKVQSALLEAMQERQVTIGDTTYALEQPFLVMATQNPVDQEGTYQLPEAQVDRFMLKVKITYPSRDEEMAILRTMSSPDRPQIEPVASVEDILAARSVIPKIYMDPRVEEYLIDLVMATRSPKEYGLADFSEYIEYGASPRGTLALAKCARVTAFLHGRGYVTPEDIKSVGFDVLNHRIATTYEADAENVVCEDIVRAVFDSIEVP</sequence>
<dbReference type="GO" id="GO:0005524">
    <property type="term" value="F:ATP binding"/>
    <property type="evidence" value="ECO:0007669"/>
    <property type="project" value="UniProtKB-KW"/>
</dbReference>
<evidence type="ECO:0000313" key="7">
    <source>
        <dbReference type="Proteomes" id="UP000017148"/>
    </source>
</evidence>
<reference evidence="6 7" key="1">
    <citation type="journal article" date="2013" name="Environ. Microbiol.">
        <title>Genome analysis of Chitinivibrio alkaliphilus gen. nov., sp. nov., a novel extremely haloalkaliphilic anaerobic chitinolytic bacterium from the candidate phylum Termite Group 3.</title>
        <authorList>
            <person name="Sorokin D.Y."/>
            <person name="Gumerov V.M."/>
            <person name="Rakitin A.L."/>
            <person name="Beletsky A.V."/>
            <person name="Damste J.S."/>
            <person name="Muyzer G."/>
            <person name="Mardanov A.V."/>
            <person name="Ravin N.V."/>
        </authorList>
    </citation>
    <scope>NUCLEOTIDE SEQUENCE [LARGE SCALE GENOMIC DNA]</scope>
    <source>
        <strain evidence="6 7">ACht1</strain>
    </source>
</reference>
<dbReference type="Proteomes" id="UP000017148">
    <property type="component" value="Unassembled WGS sequence"/>
</dbReference>
<accession>U7DAR0</accession>
<feature type="domain" description="ATPase AAA-3" evidence="4">
    <location>
        <begin position="49"/>
        <end position="179"/>
    </location>
</feature>
<comment type="caution">
    <text evidence="6">The sequence shown here is derived from an EMBL/GenBank/DDBJ whole genome shotgun (WGS) entry which is preliminary data.</text>
</comment>
<dbReference type="eggNOG" id="COG0714">
    <property type="taxonomic scope" value="Bacteria"/>
</dbReference>
<dbReference type="InterPro" id="IPR041628">
    <property type="entry name" value="ChlI/MoxR_AAA_lid"/>
</dbReference>
<name>U7DAR0_9BACT</name>
<dbReference type="InterPro" id="IPR011703">
    <property type="entry name" value="ATPase_AAA-3"/>
</dbReference>
<keyword evidence="7" id="KW-1185">Reference proteome</keyword>
<evidence type="ECO:0000256" key="2">
    <source>
        <dbReference type="ARBA" id="ARBA00022840"/>
    </source>
</evidence>
<dbReference type="SUPFAM" id="SSF52540">
    <property type="entry name" value="P-loop containing nucleoside triphosphate hydrolases"/>
    <property type="match status" value="1"/>
</dbReference>
<dbReference type="PATRIC" id="fig|1313304.3.peg.267"/>
<comment type="similarity">
    <text evidence="3">Belongs to the MoxR family.</text>
</comment>
<dbReference type="AlphaFoldDB" id="U7DAR0"/>
<dbReference type="STRING" id="1313304.CALK_0283"/>
<dbReference type="PIRSF" id="PIRSF002849">
    <property type="entry name" value="AAA_ATPase_chaperone_MoxR_prd"/>
    <property type="match status" value="1"/>
</dbReference>
<evidence type="ECO:0000256" key="1">
    <source>
        <dbReference type="ARBA" id="ARBA00022741"/>
    </source>
</evidence>
<dbReference type="FunFam" id="3.40.50.300:FF:000640">
    <property type="entry name" value="MoxR family ATPase"/>
    <property type="match status" value="1"/>
</dbReference>
<organism evidence="6 7">
    <name type="scientific">Chitinivibrio alkaliphilus ACht1</name>
    <dbReference type="NCBI Taxonomy" id="1313304"/>
    <lineage>
        <taxon>Bacteria</taxon>
        <taxon>Pseudomonadati</taxon>
        <taxon>Fibrobacterota</taxon>
        <taxon>Chitinivibrionia</taxon>
        <taxon>Chitinivibrionales</taxon>
        <taxon>Chitinivibrionaceae</taxon>
        <taxon>Chitinivibrio</taxon>
    </lineage>
</organism>
<dbReference type="Pfam" id="PF07726">
    <property type="entry name" value="AAA_3"/>
    <property type="match status" value="1"/>
</dbReference>
<dbReference type="Pfam" id="PF17863">
    <property type="entry name" value="AAA_lid_2"/>
    <property type="match status" value="1"/>
</dbReference>
<dbReference type="Gene3D" id="1.10.8.80">
    <property type="entry name" value="Magnesium chelatase subunit I, C-Terminal domain"/>
    <property type="match status" value="1"/>
</dbReference>
<evidence type="ECO:0000313" key="6">
    <source>
        <dbReference type="EMBL" id="ERP39117.1"/>
    </source>
</evidence>
<dbReference type="InterPro" id="IPR050764">
    <property type="entry name" value="CbbQ/NirQ/NorQ/GpvN"/>
</dbReference>
<keyword evidence="2" id="KW-0067">ATP-binding</keyword>
<protein>
    <submittedName>
        <fullName evidence="6">ATPase associated with various cellular activities (AAA superfamily)</fullName>
    </submittedName>
</protein>
<dbReference type="EMBL" id="ASJR01000002">
    <property type="protein sequence ID" value="ERP39117.1"/>
    <property type="molecule type" value="Genomic_DNA"/>
</dbReference>
<evidence type="ECO:0000259" key="4">
    <source>
        <dbReference type="Pfam" id="PF07726"/>
    </source>
</evidence>
<evidence type="ECO:0000256" key="3">
    <source>
        <dbReference type="ARBA" id="ARBA00061607"/>
    </source>
</evidence>
<dbReference type="OrthoDB" id="9808397at2"/>
<dbReference type="PANTHER" id="PTHR42759:SF1">
    <property type="entry name" value="MAGNESIUM-CHELATASE SUBUNIT CHLD"/>
    <property type="match status" value="1"/>
</dbReference>
<keyword evidence="1" id="KW-0547">Nucleotide-binding</keyword>
<dbReference type="CDD" id="cd00009">
    <property type="entry name" value="AAA"/>
    <property type="match status" value="1"/>
</dbReference>
<proteinExistence type="inferred from homology"/>